<dbReference type="InterPro" id="IPR019906">
    <property type="entry name" value="Ribosomal_uL6_bac-type"/>
</dbReference>
<dbReference type="PROSITE" id="PS00525">
    <property type="entry name" value="RIBOSOMAL_L6_1"/>
    <property type="match status" value="1"/>
</dbReference>
<protein>
    <submittedName>
        <fullName evidence="6">Ribosomal protein L6</fullName>
    </submittedName>
</protein>
<dbReference type="EMBL" id="KP902678">
    <property type="protein sequence ID" value="AKF78654.1"/>
    <property type="molecule type" value="Genomic_DNA"/>
</dbReference>
<geneLocation type="mitochondrion" evidence="6"/>
<organism evidence="6">
    <name type="scientific">Lobosphaera incisa</name>
    <dbReference type="NCBI Taxonomy" id="312850"/>
    <lineage>
        <taxon>Eukaryota</taxon>
        <taxon>Viridiplantae</taxon>
        <taxon>Chlorophyta</taxon>
        <taxon>core chlorophytes</taxon>
        <taxon>Trebouxiophyceae</taxon>
        <taxon>Trebouxiales</taxon>
        <taxon>Trebouxiaceae</taxon>
        <taxon>Lobosphaera</taxon>
    </lineage>
</organism>
<evidence type="ECO:0000256" key="4">
    <source>
        <dbReference type="RuleBase" id="RU003869"/>
    </source>
</evidence>
<dbReference type="AlphaFoldDB" id="A0A0F7DZ20"/>
<dbReference type="GO" id="GO:1990904">
    <property type="term" value="C:ribonucleoprotein complex"/>
    <property type="evidence" value="ECO:0007669"/>
    <property type="project" value="UniProtKB-KW"/>
</dbReference>
<evidence type="ECO:0000256" key="2">
    <source>
        <dbReference type="ARBA" id="ARBA00022980"/>
    </source>
</evidence>
<keyword evidence="6" id="KW-0496">Mitochondrion</keyword>
<feature type="domain" description="Large ribosomal subunit protein uL6 alpha-beta" evidence="5">
    <location>
        <begin position="122"/>
        <end position="195"/>
    </location>
</feature>
<dbReference type="GO" id="GO:0003735">
    <property type="term" value="F:structural constituent of ribosome"/>
    <property type="evidence" value="ECO:0007669"/>
    <property type="project" value="InterPro"/>
</dbReference>
<dbReference type="Pfam" id="PF00347">
    <property type="entry name" value="Ribosomal_L6"/>
    <property type="match status" value="1"/>
</dbReference>
<evidence type="ECO:0000259" key="5">
    <source>
        <dbReference type="Pfam" id="PF00347"/>
    </source>
</evidence>
<name>A0A0F7DZ20_9CHLO</name>
<evidence type="ECO:0000313" key="6">
    <source>
        <dbReference type="EMBL" id="AKF78654.1"/>
    </source>
</evidence>
<accession>A0A0F7DZ20</accession>
<dbReference type="PRINTS" id="PR00059">
    <property type="entry name" value="RIBOSOMALL6"/>
</dbReference>
<proteinExistence type="inferred from homology"/>
<dbReference type="SUPFAM" id="SSF56053">
    <property type="entry name" value="Ribosomal protein L6"/>
    <property type="match status" value="1"/>
</dbReference>
<gene>
    <name evidence="6" type="primary">rpl6</name>
    <name evidence="6" type="ORF">LOBIN_mt029</name>
</gene>
<dbReference type="GO" id="GO:0019843">
    <property type="term" value="F:rRNA binding"/>
    <property type="evidence" value="ECO:0007669"/>
    <property type="project" value="InterPro"/>
</dbReference>
<evidence type="ECO:0000256" key="1">
    <source>
        <dbReference type="ARBA" id="ARBA00009356"/>
    </source>
</evidence>
<dbReference type="GO" id="GO:0005840">
    <property type="term" value="C:ribosome"/>
    <property type="evidence" value="ECO:0007669"/>
    <property type="project" value="UniProtKB-KW"/>
</dbReference>
<dbReference type="InterPro" id="IPR036789">
    <property type="entry name" value="Ribosomal_uL6-like_a/b-dom_sf"/>
</dbReference>
<dbReference type="GO" id="GO:0002181">
    <property type="term" value="P:cytoplasmic translation"/>
    <property type="evidence" value="ECO:0007669"/>
    <property type="project" value="TreeGrafter"/>
</dbReference>
<dbReference type="RefSeq" id="YP_009138096.1">
    <property type="nucleotide sequence ID" value="NC_027060.1"/>
</dbReference>
<dbReference type="InterPro" id="IPR020040">
    <property type="entry name" value="Ribosomal_uL6_a/b-dom"/>
</dbReference>
<dbReference type="PANTHER" id="PTHR11655:SF14">
    <property type="entry name" value="LARGE RIBOSOMAL SUBUNIT PROTEIN UL6M"/>
    <property type="match status" value="1"/>
</dbReference>
<dbReference type="GeneID" id="24284964"/>
<dbReference type="Gene3D" id="3.90.930.12">
    <property type="entry name" value="Ribosomal protein L6, alpha-beta domain"/>
    <property type="match status" value="2"/>
</dbReference>
<reference evidence="6" key="1">
    <citation type="journal article" date="2015" name="BMC Genomics">
        <title>The complete mitochondrial genome sequence of the green microalga Lobosphaera (Parietochloris) incisa reveals a new type of palindromic repetitive repeat.</title>
        <authorList>
            <person name="Tourasse N.J."/>
            <person name="Shtaida N."/>
            <person name="Khozin-Goldberg I."/>
            <person name="Boussiba S."/>
            <person name="Vallon O."/>
        </authorList>
    </citation>
    <scope>NUCLEOTIDE SEQUENCE</scope>
    <source>
        <strain evidence="6">SAG 2468</strain>
    </source>
</reference>
<keyword evidence="2 4" id="KW-0689">Ribosomal protein</keyword>
<dbReference type="PANTHER" id="PTHR11655">
    <property type="entry name" value="60S/50S RIBOSOMAL PROTEIN L6/L9"/>
    <property type="match status" value="1"/>
</dbReference>
<keyword evidence="3 4" id="KW-0687">Ribonucleoprotein</keyword>
<comment type="similarity">
    <text evidence="1 4">Belongs to the universal ribosomal protein uL6 family.</text>
</comment>
<evidence type="ECO:0000256" key="3">
    <source>
        <dbReference type="ARBA" id="ARBA00023274"/>
    </source>
</evidence>
<dbReference type="InterPro" id="IPR000702">
    <property type="entry name" value="Ribosomal_uL6-like"/>
</dbReference>
<dbReference type="InterPro" id="IPR002358">
    <property type="entry name" value="Ribosomal_uL6_CS"/>
</dbReference>
<sequence length="209" mass="23370">MKLKSNKVYKKKIILPLNVQIIHEKNKLLFIGPLGKNGIDLKKLDPKGIGGIKITEHKKQVERSLPITSSLAVNQINTSVNTKINTIYIYSPDKAFFGSFTSLINNKIDGVTHGFLSFLQIVGVGYRANLDNQNLKLRLGFSHEVFYKVGKGVRIFLLEPTKICLYGIDKNQVAQTAAKIQAIKPPSVYKGKGIRLLNQIITLKQGKRK</sequence>
<dbReference type="PIRSF" id="PIRSF002162">
    <property type="entry name" value="Ribosomal_L6"/>
    <property type="match status" value="1"/>
</dbReference>